<keyword evidence="1" id="KW-0472">Membrane</keyword>
<evidence type="ECO:0000313" key="2">
    <source>
        <dbReference type="EMBL" id="AKO91180.1"/>
    </source>
</evidence>
<dbReference type="AlphaFoldDB" id="A0A0H4KC57"/>
<evidence type="ECO:0000256" key="1">
    <source>
        <dbReference type="SAM" id="Phobius"/>
    </source>
</evidence>
<reference evidence="2 3" key="1">
    <citation type="journal article" date="2015" name="PLoS ONE">
        <title>Genome Sequence of Bacillus endophyticus and Analysis of Its Companion Mechanism in the Ketogulonigenium vulgare-Bacillus Strain Consortium.</title>
        <authorList>
            <person name="Jia N."/>
            <person name="Du J."/>
            <person name="Ding M.Z."/>
            <person name="Gao F."/>
            <person name="Yuan Y.J."/>
        </authorList>
    </citation>
    <scope>NUCLEOTIDE SEQUENCE [LARGE SCALE GENOMIC DNA]</scope>
    <source>
        <strain evidence="2 3">Hbe603</strain>
    </source>
</reference>
<dbReference type="Proteomes" id="UP000036202">
    <property type="component" value="Chromosome"/>
</dbReference>
<dbReference type="RefSeq" id="WP_046216699.1">
    <property type="nucleotide sequence ID" value="NZ_CP011974.1"/>
</dbReference>
<accession>A0A0H4KC57</accession>
<protein>
    <submittedName>
        <fullName evidence="2">Uncharacterized protein</fullName>
    </submittedName>
</protein>
<dbReference type="KEGG" id="beo:BEH_03090"/>
<keyword evidence="1" id="KW-0812">Transmembrane</keyword>
<proteinExistence type="predicted"/>
<organism evidence="2 3">
    <name type="scientific">Priestia filamentosa</name>
    <dbReference type="NCBI Taxonomy" id="1402861"/>
    <lineage>
        <taxon>Bacteria</taxon>
        <taxon>Bacillati</taxon>
        <taxon>Bacillota</taxon>
        <taxon>Bacilli</taxon>
        <taxon>Bacillales</taxon>
        <taxon>Bacillaceae</taxon>
        <taxon>Priestia</taxon>
    </lineage>
</organism>
<dbReference type="EMBL" id="CP011974">
    <property type="protein sequence ID" value="AKO91180.1"/>
    <property type="molecule type" value="Genomic_DNA"/>
</dbReference>
<sequence>MITRKTLWISSLISGLGITTAFALRKRKIKKRKTLNRRKTKYLTMNEDKAYGNETYQYYRKRFQGGKAHD</sequence>
<gene>
    <name evidence="2" type="ORF">BEH_03090</name>
</gene>
<keyword evidence="3" id="KW-1185">Reference proteome</keyword>
<evidence type="ECO:0000313" key="3">
    <source>
        <dbReference type="Proteomes" id="UP000036202"/>
    </source>
</evidence>
<feature type="transmembrane region" description="Helical" evidence="1">
    <location>
        <begin position="6"/>
        <end position="24"/>
    </location>
</feature>
<keyword evidence="1" id="KW-1133">Transmembrane helix</keyword>
<name>A0A0H4KC57_9BACI</name>
<reference evidence="3" key="2">
    <citation type="submission" date="2015-06" db="EMBL/GenBank/DDBJ databases">
        <title>Genome Sequence of Bacillus endophyticus and Analysis of its Companion Mechanism in the Ketogulonigenium vulgare-Bacillus strain Consortium.</title>
        <authorList>
            <person name="Jia N."/>
            <person name="Du J."/>
            <person name="Ding M.-Z."/>
            <person name="Gao F."/>
            <person name="Yuan Y.-J."/>
        </authorList>
    </citation>
    <scope>NUCLEOTIDE SEQUENCE [LARGE SCALE GENOMIC DNA]</scope>
    <source>
        <strain evidence="3">Hbe603</strain>
    </source>
</reference>
<dbReference type="PATRIC" id="fig|135735.6.peg.566"/>